<feature type="transmembrane region" description="Helical" evidence="1">
    <location>
        <begin position="800"/>
        <end position="824"/>
    </location>
</feature>
<keyword evidence="3" id="KW-1185">Reference proteome</keyword>
<keyword evidence="1" id="KW-0812">Transmembrane</keyword>
<dbReference type="EMBL" id="WUBL01000003">
    <property type="protein sequence ID" value="KAF2973081.1"/>
    <property type="molecule type" value="Genomic_DNA"/>
</dbReference>
<reference evidence="2 3" key="1">
    <citation type="submission" date="2019-12" db="EMBL/GenBank/DDBJ databases">
        <title>Draft genome sequence of the ascomycete Xylaria multiplex DSM 110363.</title>
        <authorList>
            <person name="Buettner E."/>
            <person name="Kellner H."/>
        </authorList>
    </citation>
    <scope>NUCLEOTIDE SEQUENCE [LARGE SCALE GENOMIC DNA]</scope>
    <source>
        <strain evidence="2 3">DSM 110363</strain>
    </source>
</reference>
<evidence type="ECO:0000313" key="2">
    <source>
        <dbReference type="EMBL" id="KAF2973081.1"/>
    </source>
</evidence>
<feature type="transmembrane region" description="Helical" evidence="1">
    <location>
        <begin position="213"/>
        <end position="234"/>
    </location>
</feature>
<dbReference type="AlphaFoldDB" id="A0A7C8IV56"/>
<organism evidence="2 3">
    <name type="scientific">Xylaria multiplex</name>
    <dbReference type="NCBI Taxonomy" id="323545"/>
    <lineage>
        <taxon>Eukaryota</taxon>
        <taxon>Fungi</taxon>
        <taxon>Dikarya</taxon>
        <taxon>Ascomycota</taxon>
        <taxon>Pezizomycotina</taxon>
        <taxon>Sordariomycetes</taxon>
        <taxon>Xylariomycetidae</taxon>
        <taxon>Xylariales</taxon>
        <taxon>Xylariaceae</taxon>
        <taxon>Xylaria</taxon>
    </lineage>
</organism>
<accession>A0A7C8IV56</accession>
<proteinExistence type="predicted"/>
<feature type="transmembrane region" description="Helical" evidence="1">
    <location>
        <begin position="285"/>
        <end position="309"/>
    </location>
</feature>
<protein>
    <submittedName>
        <fullName evidence="2">Uncharacterized protein</fullName>
    </submittedName>
</protein>
<comment type="caution">
    <text evidence="2">The sequence shown here is derived from an EMBL/GenBank/DDBJ whole genome shotgun (WGS) entry which is preliminary data.</text>
</comment>
<dbReference type="Proteomes" id="UP000481858">
    <property type="component" value="Unassembled WGS sequence"/>
</dbReference>
<name>A0A7C8IV56_9PEZI</name>
<keyword evidence="1" id="KW-1133">Transmembrane helix</keyword>
<evidence type="ECO:0000313" key="3">
    <source>
        <dbReference type="Proteomes" id="UP000481858"/>
    </source>
</evidence>
<keyword evidence="1" id="KW-0472">Membrane</keyword>
<dbReference type="OrthoDB" id="5342924at2759"/>
<sequence length="909" mass="101743">MGSKSKKKEKEQEGTLLGYVDGRACYGCTLRGDGILDPNSNWRLWNADVKVFRDATTDDDSEVFASEEEKRRVKADRKFKAYMWFTVAEPLRAAHLVDLGGRESSSEDVFRRLHEKVAPPGTPSYGSAYQPLWNDEDQLKPSPNASIEKRKVALTRDVKCLAFLSHFLLHLIPLAATATAVQLSLRQVYWADDAMWDSKWYLLNLSQQATMDFLQFAAKLHEILIVASLSAIILHFLRRKLVGKNGLPLGILGGAYQVGSIEYFFSKSFQRPLFSNLISRQLGTWVFILFLGMSIIYANLVGPASAVALEPSLDWWSIPDPFNTSSQVKSYILKPFDTVYPLELRNSTQNSECADWDGRLTGFFCPDGGFFQLIEWVLAWRFEGITYSPTMANVWGHGRRNISTTTILRKTYTGLETVVLSTTLLAEVLSLVDGFWLLVHGGTLGSISKVQRLKLTTSKETPIFMPLLQTQCTAWDYTAAISDFNVPTPGLPGLRTPVPYSPGIEFETSLLTNFSGPALNRYLDNGWKVPENAWNFTRPMDAVNVTWIGASDLKSFDSRSISSSLGVLVTIPYFYELHLQNGSSTTGQGSLLVPCIVDARWAAAEMIYDPNGNDVVGHNLTDLSKFVVEDTWNSRQIWGLSEPITISPDYVSLIDSKNLTRDDQQTLFGQLIGAFVEDRWINASVNDGAVTKRIIQHFVPGNKTIERETYISETCKTIATILGTALADGISRHGLQRQNLGVFFSPKPDGQISYINLLKQAYLKVSLVNSSILLDSNVPINFDIERYGWGYGFNSPTAKFAIAVLLVHAIIVILYFAYYITFWLSDTGWKSKAWGSIEELLALAINSRPTEQLRNTGAGIDLSSTIMLPVRVRERHGKHQHMQAELIVGERDRDIYNDEALLKVGRPYA</sequence>
<evidence type="ECO:0000256" key="1">
    <source>
        <dbReference type="SAM" id="Phobius"/>
    </source>
</evidence>
<gene>
    <name evidence="2" type="ORF">GQX73_g655</name>
</gene>
<feature type="transmembrane region" description="Helical" evidence="1">
    <location>
        <begin position="160"/>
        <end position="185"/>
    </location>
</feature>
<dbReference type="InParanoid" id="A0A7C8IV56"/>